<gene>
    <name evidence="2" type="ORF">M9458_026770</name>
</gene>
<sequence length="145" mass="16927">PYAVNEGVPQPEVPYFHQGLLPILKEAVMSQLQPVLENFNLTLERLSQEVEGLQRDMAQLRHDQRQGKVAESQEVGGEEHEPQEALEAELRESLQKLEEVKAQFRHHRDEVEARLHAQHAMLHYNLTNFKTDIDVKFKRNQKMLQ</sequence>
<protein>
    <submittedName>
        <fullName evidence="2">Uncharacterized protein</fullName>
    </submittedName>
</protein>
<evidence type="ECO:0000313" key="3">
    <source>
        <dbReference type="Proteomes" id="UP001529510"/>
    </source>
</evidence>
<proteinExistence type="predicted"/>
<reference evidence="2 3" key="1">
    <citation type="submission" date="2024-05" db="EMBL/GenBank/DDBJ databases">
        <title>Genome sequencing and assembly of Indian major carp, Cirrhinus mrigala (Hamilton, 1822).</title>
        <authorList>
            <person name="Mohindra V."/>
            <person name="Chowdhury L.M."/>
            <person name="Lal K."/>
            <person name="Jena J.K."/>
        </authorList>
    </citation>
    <scope>NUCLEOTIDE SEQUENCE [LARGE SCALE GENOMIC DNA]</scope>
    <source>
        <strain evidence="2">CM1030</strain>
        <tissue evidence="2">Blood</tissue>
    </source>
</reference>
<comment type="caution">
    <text evidence="2">The sequence shown here is derived from an EMBL/GenBank/DDBJ whole genome shotgun (WGS) entry which is preliminary data.</text>
</comment>
<feature type="compositionally biased region" description="Basic and acidic residues" evidence="1">
    <location>
        <begin position="59"/>
        <end position="68"/>
    </location>
</feature>
<evidence type="ECO:0000256" key="1">
    <source>
        <dbReference type="SAM" id="MobiDB-lite"/>
    </source>
</evidence>
<name>A0ABD0PWU4_CIRMR</name>
<feature type="non-terminal residue" evidence="2">
    <location>
        <position position="145"/>
    </location>
</feature>
<dbReference type="Proteomes" id="UP001529510">
    <property type="component" value="Unassembled WGS sequence"/>
</dbReference>
<accession>A0ABD0PWU4</accession>
<dbReference type="EMBL" id="JAMKFB020000013">
    <property type="protein sequence ID" value="KAL0177876.1"/>
    <property type="molecule type" value="Genomic_DNA"/>
</dbReference>
<evidence type="ECO:0000313" key="2">
    <source>
        <dbReference type="EMBL" id="KAL0177876.1"/>
    </source>
</evidence>
<dbReference type="AlphaFoldDB" id="A0ABD0PWU4"/>
<feature type="region of interest" description="Disordered" evidence="1">
    <location>
        <begin position="59"/>
        <end position="85"/>
    </location>
</feature>
<keyword evidence="3" id="KW-1185">Reference proteome</keyword>
<feature type="non-terminal residue" evidence="2">
    <location>
        <position position="1"/>
    </location>
</feature>
<organism evidence="2 3">
    <name type="scientific">Cirrhinus mrigala</name>
    <name type="common">Mrigala</name>
    <dbReference type="NCBI Taxonomy" id="683832"/>
    <lineage>
        <taxon>Eukaryota</taxon>
        <taxon>Metazoa</taxon>
        <taxon>Chordata</taxon>
        <taxon>Craniata</taxon>
        <taxon>Vertebrata</taxon>
        <taxon>Euteleostomi</taxon>
        <taxon>Actinopterygii</taxon>
        <taxon>Neopterygii</taxon>
        <taxon>Teleostei</taxon>
        <taxon>Ostariophysi</taxon>
        <taxon>Cypriniformes</taxon>
        <taxon>Cyprinidae</taxon>
        <taxon>Labeoninae</taxon>
        <taxon>Labeonini</taxon>
        <taxon>Cirrhinus</taxon>
    </lineage>
</organism>